<dbReference type="AlphaFoldDB" id="K1VJ92"/>
<dbReference type="EMBL" id="AMBO01000333">
    <property type="protein sequence ID" value="EKD00851.1"/>
    <property type="molecule type" value="Genomic_DNA"/>
</dbReference>
<dbReference type="CDD" id="cd15473">
    <property type="entry name" value="Myo5p-like_CBD_DIL_ANK"/>
    <property type="match status" value="1"/>
</dbReference>
<gene>
    <name evidence="4" type="ORF">A1Q2_04861</name>
</gene>
<feature type="region of interest" description="Disordered" evidence="2">
    <location>
        <begin position="962"/>
        <end position="1119"/>
    </location>
</feature>
<feature type="compositionally biased region" description="Acidic residues" evidence="2">
    <location>
        <begin position="846"/>
        <end position="856"/>
    </location>
</feature>
<dbReference type="PANTHER" id="PTHR16027:SF6">
    <property type="entry name" value="DILUTE DOMAIN-CONTAINING PROTEIN"/>
    <property type="match status" value="1"/>
</dbReference>
<dbReference type="InParanoid" id="K1VJ92"/>
<dbReference type="InterPro" id="IPR036770">
    <property type="entry name" value="Ankyrin_rpt-contain_sf"/>
</dbReference>
<dbReference type="eggNOG" id="KOG4412">
    <property type="taxonomic scope" value="Eukaryota"/>
</dbReference>
<evidence type="ECO:0000313" key="5">
    <source>
        <dbReference type="Proteomes" id="UP000006757"/>
    </source>
</evidence>
<feature type="compositionally biased region" description="Polar residues" evidence="2">
    <location>
        <begin position="904"/>
        <end position="925"/>
    </location>
</feature>
<dbReference type="InterPro" id="IPR037986">
    <property type="entry name" value="Myo5p-like_CBD_DIL"/>
</dbReference>
<dbReference type="SMART" id="SM01132">
    <property type="entry name" value="DIL"/>
    <property type="match status" value="1"/>
</dbReference>
<protein>
    <recommendedName>
        <fullName evidence="3">Dilute domain-containing protein</fullName>
    </recommendedName>
</protein>
<dbReference type="InterPro" id="IPR052072">
    <property type="entry name" value="Vascular_dev_regulator"/>
</dbReference>
<feature type="compositionally biased region" description="Low complexity" evidence="2">
    <location>
        <begin position="1150"/>
        <end position="1168"/>
    </location>
</feature>
<sequence length="1216" mass="134260">MATDEASSSRGRLAGDSEPCAAQAFDAASTTAAYSSCLLDQNNSGDSDRPKTILRHALSFAVSHADVELTTWLTSVQGDMSDLALCTSLRPGGHKLTTQATLLDEAAGELEDDDGWGVVGMAIQSSCGQAEREEVVRLVVGRWGVEAGPRNGRDRAGWTPLHLAAIVSSPQIVSVLLNRGASASALTAQGLSPYDLITGMEGREALAILLDPLADQPIAEDTHIAPQRRELLKRRRIRQATEAARAAKRGELKRIALERERWVRERAKHIGVESSVLFNPESHEGEEEEESDTDEDEDMSPDHLVFHINQVPALLDVFVTSYRPVCQPLARRALPANALYLYARFAHYQCDETWLEELLEGAVDAIEHGVYGNGEDLAFLAFWEYNLTLLLYLLRGDESLAGVCDELNFLTMIEELINAIHVFIIRIAERKIDEIMDAAMLDFEALEDFDDVRFADEWNLFRSFGAKKKRDSQLAQAIFSLPNTPERPDRSKRDSAKLHRRVNSIQDLRLQASAATAEAKEAIANGMSKAQAVFGDKASPRKVTDILTSVLLILQLYEVNPAFIVQVFSQTFFWISSELFNRIITRKKYLCRTKAVQIRMNITALEDWTRSNGLPPNIASKHLEPVMQLLTWLQCSSQITEFDTLIGTVQTLRALNPLQMRRAVQNYRFEVNESHMADDCVQYLAQLQRDWDRRRVQTASAAHSVTAENSMPIEALFDGTPIGEWTPQTAPESPGELLDSRFMLPFLIPRNEYLLAAPPPDTAYRNLLLERTLRDGSIPSRPLSSASFSSSAPLGWVRAPARVRDMPPDFFSWLKTRQSEAQGRLGYQRPRLDSRLREEPGKVDLAEDDEVEELLGDLEPVSEDREMTPTRLGEAPPVPSKDRSFPQLFAPPPLNGPGTPGTPSKSPFASPTLGSRASFGSLSSPTRDRDRHARQASTELAYRPSPPRDVLAENIELITRANDSMKSGNGGHYELGRVQRQRQASVSSVNSVASAGSQKSGKKKWWQIRKSSGSVDSDGRRTREADGACGVEDREMTPTRLGEAPPVPSKDRSFPQLFAPPPLNGPGTPGTPSKSPFASPTLGSRASFGSLSSPTRDRDRHARQASTELAYRPSPPRDVLAENIELITRANDSMKSGNGGHYELGRVQRQRQASVSSVNSVASAGSQKSGKKKWWQIRKSSGSVDSDGRRTREGTAETVRPSPRTSPVKQPTAPAA</sequence>
<dbReference type="Gene3D" id="1.25.40.20">
    <property type="entry name" value="Ankyrin repeat-containing domain"/>
    <property type="match status" value="1"/>
</dbReference>
<dbReference type="Proteomes" id="UP000006757">
    <property type="component" value="Unassembled WGS sequence"/>
</dbReference>
<dbReference type="GO" id="GO:0051020">
    <property type="term" value="F:GTPase binding"/>
    <property type="evidence" value="ECO:0007669"/>
    <property type="project" value="TreeGrafter"/>
</dbReference>
<feature type="domain" description="Dilute" evidence="3">
    <location>
        <begin position="360"/>
        <end position="690"/>
    </location>
</feature>
<name>K1VJ92_TRIAC</name>
<dbReference type="PROSITE" id="PS51126">
    <property type="entry name" value="DILUTE"/>
    <property type="match status" value="1"/>
</dbReference>
<feature type="repeat" description="ANK" evidence="1">
    <location>
        <begin position="156"/>
        <end position="188"/>
    </location>
</feature>
<organism evidence="4 5">
    <name type="scientific">Trichosporon asahii var. asahii (strain CBS 8904)</name>
    <name type="common">Yeast</name>
    <dbReference type="NCBI Taxonomy" id="1220162"/>
    <lineage>
        <taxon>Eukaryota</taxon>
        <taxon>Fungi</taxon>
        <taxon>Dikarya</taxon>
        <taxon>Basidiomycota</taxon>
        <taxon>Agaricomycotina</taxon>
        <taxon>Tremellomycetes</taxon>
        <taxon>Trichosporonales</taxon>
        <taxon>Trichosporonaceae</taxon>
        <taxon>Trichosporon</taxon>
    </lineage>
</organism>
<feature type="compositionally biased region" description="Acidic residues" evidence="2">
    <location>
        <begin position="284"/>
        <end position="299"/>
    </location>
</feature>
<dbReference type="STRING" id="1220162.K1VJ92"/>
<dbReference type="OrthoDB" id="426293at2759"/>
<evidence type="ECO:0000313" key="4">
    <source>
        <dbReference type="EMBL" id="EKD00851.1"/>
    </source>
</evidence>
<dbReference type="HOGENOM" id="CLU_006124_0_0_1"/>
<dbReference type="InterPro" id="IPR002710">
    <property type="entry name" value="Dilute_dom"/>
</dbReference>
<comment type="caution">
    <text evidence="4">The sequence shown here is derived from an EMBL/GenBank/DDBJ whole genome shotgun (WGS) entry which is preliminary data.</text>
</comment>
<evidence type="ECO:0000256" key="1">
    <source>
        <dbReference type="PROSITE-ProRule" id="PRU00023"/>
    </source>
</evidence>
<proteinExistence type="predicted"/>
<keyword evidence="5" id="KW-1185">Reference proteome</keyword>
<dbReference type="PROSITE" id="PS50088">
    <property type="entry name" value="ANK_REPEAT"/>
    <property type="match status" value="1"/>
</dbReference>
<feature type="compositionally biased region" description="Basic and acidic residues" evidence="2">
    <location>
        <begin position="1017"/>
        <end position="1037"/>
    </location>
</feature>
<dbReference type="Pfam" id="PF01843">
    <property type="entry name" value="DIL"/>
    <property type="match status" value="1"/>
</dbReference>
<reference evidence="4 5" key="1">
    <citation type="journal article" date="2012" name="Eukaryot. Cell">
        <title>Genome sequence of the Trichosporon asahii environmental strain CBS 8904.</title>
        <authorList>
            <person name="Yang R.Y."/>
            <person name="Li H.T."/>
            <person name="Zhu H."/>
            <person name="Zhou G.P."/>
            <person name="Wang M."/>
            <person name="Wang L."/>
        </authorList>
    </citation>
    <scope>NUCLEOTIDE SEQUENCE [LARGE SCALE GENOMIC DNA]</scope>
    <source>
        <strain evidence="4 5">CBS 8904</strain>
    </source>
</reference>
<feature type="compositionally biased region" description="Low complexity" evidence="2">
    <location>
        <begin position="981"/>
        <end position="999"/>
    </location>
</feature>
<dbReference type="SUPFAM" id="SSF48403">
    <property type="entry name" value="Ankyrin repeat"/>
    <property type="match status" value="1"/>
</dbReference>
<keyword evidence="1" id="KW-0040">ANK repeat</keyword>
<accession>K1VJ92</accession>
<dbReference type="Pfam" id="PF00023">
    <property type="entry name" value="Ank"/>
    <property type="match status" value="1"/>
</dbReference>
<dbReference type="InterPro" id="IPR002110">
    <property type="entry name" value="Ankyrin_rpt"/>
</dbReference>
<feature type="region of interest" description="Disordered" evidence="2">
    <location>
        <begin position="275"/>
        <end position="300"/>
    </location>
</feature>
<evidence type="ECO:0000259" key="3">
    <source>
        <dbReference type="PROSITE" id="PS51126"/>
    </source>
</evidence>
<feature type="region of interest" description="Disordered" evidence="2">
    <location>
        <begin position="822"/>
        <end position="949"/>
    </location>
</feature>
<evidence type="ECO:0000256" key="2">
    <source>
        <dbReference type="SAM" id="MobiDB-lite"/>
    </source>
</evidence>
<feature type="compositionally biased region" description="Basic and acidic residues" evidence="2">
    <location>
        <begin position="1186"/>
        <end position="1195"/>
    </location>
</feature>
<dbReference type="PROSITE" id="PS50297">
    <property type="entry name" value="ANK_REP_REGION"/>
    <property type="match status" value="1"/>
</dbReference>
<dbReference type="PANTHER" id="PTHR16027">
    <property type="entry name" value="DILUTE DOMAIN-CONTAINING PROTEIN YPR089W"/>
    <property type="match status" value="1"/>
</dbReference>
<feature type="compositionally biased region" description="Polar residues" evidence="2">
    <location>
        <begin position="1073"/>
        <end position="1094"/>
    </location>
</feature>
<feature type="region of interest" description="Disordered" evidence="2">
    <location>
        <begin position="1131"/>
        <end position="1216"/>
    </location>
</feature>
<feature type="compositionally biased region" description="Basic and acidic residues" evidence="2">
    <location>
        <begin position="830"/>
        <end position="845"/>
    </location>
</feature>